<keyword evidence="3" id="KW-1185">Reference proteome</keyword>
<dbReference type="AlphaFoldDB" id="A0A067RAX4"/>
<protein>
    <submittedName>
        <fullName evidence="2">Uncharacterized protein</fullName>
    </submittedName>
</protein>
<reference evidence="2 3" key="1">
    <citation type="journal article" date="2014" name="Nat. Commun.">
        <title>Molecular traces of alternative social organization in a termite genome.</title>
        <authorList>
            <person name="Terrapon N."/>
            <person name="Li C."/>
            <person name="Robertson H.M."/>
            <person name="Ji L."/>
            <person name="Meng X."/>
            <person name="Booth W."/>
            <person name="Chen Z."/>
            <person name="Childers C.P."/>
            <person name="Glastad K.M."/>
            <person name="Gokhale K."/>
            <person name="Gowin J."/>
            <person name="Gronenberg W."/>
            <person name="Hermansen R.A."/>
            <person name="Hu H."/>
            <person name="Hunt B.G."/>
            <person name="Huylmans A.K."/>
            <person name="Khalil S.M."/>
            <person name="Mitchell R.D."/>
            <person name="Munoz-Torres M.C."/>
            <person name="Mustard J.A."/>
            <person name="Pan H."/>
            <person name="Reese J.T."/>
            <person name="Scharf M.E."/>
            <person name="Sun F."/>
            <person name="Vogel H."/>
            <person name="Xiao J."/>
            <person name="Yang W."/>
            <person name="Yang Z."/>
            <person name="Yang Z."/>
            <person name="Zhou J."/>
            <person name="Zhu J."/>
            <person name="Brent C.S."/>
            <person name="Elsik C.G."/>
            <person name="Goodisman M.A."/>
            <person name="Liberles D.A."/>
            <person name="Roe R.M."/>
            <person name="Vargo E.L."/>
            <person name="Vilcinskas A."/>
            <person name="Wang J."/>
            <person name="Bornberg-Bauer E."/>
            <person name="Korb J."/>
            <person name="Zhang G."/>
            <person name="Liebig J."/>
        </authorList>
    </citation>
    <scope>NUCLEOTIDE SEQUENCE [LARGE SCALE GENOMIC DNA]</scope>
    <source>
        <tissue evidence="2">Whole organism</tissue>
    </source>
</reference>
<evidence type="ECO:0000256" key="1">
    <source>
        <dbReference type="SAM" id="MobiDB-lite"/>
    </source>
</evidence>
<feature type="region of interest" description="Disordered" evidence="1">
    <location>
        <begin position="163"/>
        <end position="195"/>
    </location>
</feature>
<dbReference type="EMBL" id="KK852627">
    <property type="protein sequence ID" value="KDR19889.1"/>
    <property type="molecule type" value="Genomic_DNA"/>
</dbReference>
<dbReference type="InParanoid" id="A0A067RAX4"/>
<evidence type="ECO:0000313" key="3">
    <source>
        <dbReference type="Proteomes" id="UP000027135"/>
    </source>
</evidence>
<feature type="compositionally biased region" description="Polar residues" evidence="1">
    <location>
        <begin position="50"/>
        <end position="63"/>
    </location>
</feature>
<evidence type="ECO:0000313" key="2">
    <source>
        <dbReference type="EMBL" id="KDR19889.1"/>
    </source>
</evidence>
<dbReference type="Proteomes" id="UP000027135">
    <property type="component" value="Unassembled WGS sequence"/>
</dbReference>
<gene>
    <name evidence="2" type="ORF">L798_05829</name>
</gene>
<accession>A0A067RAX4</accession>
<proteinExistence type="predicted"/>
<feature type="region of interest" description="Disordered" evidence="1">
    <location>
        <begin position="43"/>
        <end position="64"/>
    </location>
</feature>
<sequence length="230" mass="24841">MQWWTDLSEDADEAGPLLPEASEHVVPCTQHQDCHASLLAQDRARREQHTPAQVQPLSSSRRPSVQEHVFRAKPKRLAQAPPAHRRRSAFPLLLPPVTVFSVISARETPITRLGTRAPALPAASVSETHVGNVALEGQEVEDASGDVCPPDDPGDRLRVDRVSGEQQAGDGDGHVGWEQQPGEADHQAGCQAMQKDVDEVVAPRPEAAEQVVEAEGQGTERAVRAVRSAV</sequence>
<name>A0A067RAX4_ZOONE</name>
<organism evidence="2 3">
    <name type="scientific">Zootermopsis nevadensis</name>
    <name type="common">Dampwood termite</name>
    <dbReference type="NCBI Taxonomy" id="136037"/>
    <lineage>
        <taxon>Eukaryota</taxon>
        <taxon>Metazoa</taxon>
        <taxon>Ecdysozoa</taxon>
        <taxon>Arthropoda</taxon>
        <taxon>Hexapoda</taxon>
        <taxon>Insecta</taxon>
        <taxon>Pterygota</taxon>
        <taxon>Neoptera</taxon>
        <taxon>Polyneoptera</taxon>
        <taxon>Dictyoptera</taxon>
        <taxon>Blattodea</taxon>
        <taxon>Blattoidea</taxon>
        <taxon>Termitoidae</taxon>
        <taxon>Termopsidae</taxon>
        <taxon>Zootermopsis</taxon>
    </lineage>
</organism>